<accession>A0A0K0XWR5</accession>
<protein>
    <submittedName>
        <fullName evidence="1">Uncharacterized protein</fullName>
    </submittedName>
</protein>
<name>A0A0K0XWR5_9GAMM</name>
<sequence>MPAPSAPRSSTPLVLLALTGSLLLHLALLAIHWTRGESPAADRTELAVRLDAPRASAPDSADQEIEPDPPAVEPEATPEIEPIIRPAEVSTEPGITIADAGDQAEDSSVRIEPRISSDQLLSAVRQNLAPTDIPEMAGPLEPAAVPELPSRRGWIDEYVGTVDARLERWQNNDGTRETRIVTASGQVICGRARAPTSFELFNPQFALNIMMFRECGRERPPPIDRNDPWVRAPRRDADDDRP</sequence>
<dbReference type="KEGG" id="wma:WM2015_1777"/>
<dbReference type="RefSeq" id="WP_156201021.1">
    <property type="nucleotide sequence ID" value="NZ_CP012154.1"/>
</dbReference>
<evidence type="ECO:0000313" key="2">
    <source>
        <dbReference type="Proteomes" id="UP000066624"/>
    </source>
</evidence>
<gene>
    <name evidence="1" type="ORF">WM2015_1777</name>
</gene>
<organism evidence="1 2">
    <name type="scientific">Wenzhouxiangella marina</name>
    <dbReference type="NCBI Taxonomy" id="1579979"/>
    <lineage>
        <taxon>Bacteria</taxon>
        <taxon>Pseudomonadati</taxon>
        <taxon>Pseudomonadota</taxon>
        <taxon>Gammaproteobacteria</taxon>
        <taxon>Chromatiales</taxon>
        <taxon>Wenzhouxiangellaceae</taxon>
        <taxon>Wenzhouxiangella</taxon>
    </lineage>
</organism>
<reference evidence="1 2" key="1">
    <citation type="submission" date="2015-07" db="EMBL/GenBank/DDBJ databases">
        <authorList>
            <person name="Noorani M."/>
        </authorList>
    </citation>
    <scope>NUCLEOTIDE SEQUENCE [LARGE SCALE GENOMIC DNA]</scope>
    <source>
        <strain evidence="1 2">KCTC 42284</strain>
    </source>
</reference>
<dbReference type="OrthoDB" id="9945044at2"/>
<dbReference type="Proteomes" id="UP000066624">
    <property type="component" value="Chromosome"/>
</dbReference>
<proteinExistence type="predicted"/>
<dbReference type="AlphaFoldDB" id="A0A0K0XWR5"/>
<dbReference type="EMBL" id="CP012154">
    <property type="protein sequence ID" value="AKS42144.1"/>
    <property type="molecule type" value="Genomic_DNA"/>
</dbReference>
<keyword evidence="2" id="KW-1185">Reference proteome</keyword>
<evidence type="ECO:0000313" key="1">
    <source>
        <dbReference type="EMBL" id="AKS42144.1"/>
    </source>
</evidence>
<dbReference type="STRING" id="1579979.WM2015_1777"/>